<sequence length="324" mass="36115">MTSINSRHGVRMVLSLVEDTLDDLLRSTYQAIHCDGRSISPTRGPAREVVGASLELTNPRARLSRTETRRREVSTIAELCWYLSGTNAAAPIVFYLQQYADDMEADGTIHGGYGPRLFGTAGEAQLHVVIDSLKANPASRRAVVQIFDHTDLGPERYKDVPCTCTLQFLLRDGELHLVVNMRSNDAYLGLPHDVFAFTMLQELVARSLDVDIGRYIHTVGSLHLYDRDHDDVTTYLGEGWQSTANPMPPMPIGDPWNHVKQLLAAEAQIRSLTPFEAIDLPADAYWADLARVLAAWVARKIQQRPESATAIRGSITLDSFRDFI</sequence>
<reference evidence="6" key="1">
    <citation type="journal article" date="2019" name="Int. J. Syst. Evol. Microbiol.">
        <title>The Global Catalogue of Microorganisms (GCM) 10K type strain sequencing project: providing services to taxonomists for standard genome sequencing and annotation.</title>
        <authorList>
            <consortium name="The Broad Institute Genomics Platform"/>
            <consortium name="The Broad Institute Genome Sequencing Center for Infectious Disease"/>
            <person name="Wu L."/>
            <person name="Ma J."/>
        </authorList>
    </citation>
    <scope>NUCLEOTIDE SEQUENCE [LARGE SCALE GENOMIC DNA]</scope>
    <source>
        <strain evidence="6">JCM 17810</strain>
    </source>
</reference>
<evidence type="ECO:0000256" key="2">
    <source>
        <dbReference type="ARBA" id="ARBA00022603"/>
    </source>
</evidence>
<evidence type="ECO:0000259" key="4">
    <source>
        <dbReference type="Pfam" id="PF00303"/>
    </source>
</evidence>
<dbReference type="SUPFAM" id="SSF55831">
    <property type="entry name" value="Thymidylate synthase/dCMP hydroxymethylase"/>
    <property type="match status" value="1"/>
</dbReference>
<comment type="caution">
    <text evidence="5">The sequence shown here is derived from an EMBL/GenBank/DDBJ whole genome shotgun (WGS) entry which is preliminary data.</text>
</comment>
<dbReference type="InterPro" id="IPR045097">
    <property type="entry name" value="Thymidate_synth/dCMP_Mease"/>
</dbReference>
<dbReference type="PRINTS" id="PR00108">
    <property type="entry name" value="THYMDSNTHASE"/>
</dbReference>
<dbReference type="PANTHER" id="PTHR11548">
    <property type="entry name" value="THYMIDYLATE SYNTHASE 1"/>
    <property type="match status" value="1"/>
</dbReference>
<dbReference type="EC" id="2.1.1.45" evidence="1"/>
<evidence type="ECO:0000256" key="3">
    <source>
        <dbReference type="ARBA" id="ARBA00022679"/>
    </source>
</evidence>
<dbReference type="InterPro" id="IPR036926">
    <property type="entry name" value="Thymidate_synth/dCMP_Mease_sf"/>
</dbReference>
<proteinExistence type="predicted"/>
<evidence type="ECO:0000313" key="6">
    <source>
        <dbReference type="Proteomes" id="UP001500622"/>
    </source>
</evidence>
<dbReference type="Pfam" id="PF00303">
    <property type="entry name" value="Thymidylat_synt"/>
    <property type="match status" value="1"/>
</dbReference>
<feature type="domain" description="Thymidylate synthase/dCMP hydroxymethylase" evidence="4">
    <location>
        <begin position="74"/>
        <end position="253"/>
    </location>
</feature>
<dbReference type="Gene3D" id="3.30.572.10">
    <property type="entry name" value="Thymidylate synthase/dCMP hydroxymethylase domain"/>
    <property type="match status" value="1"/>
</dbReference>
<dbReference type="InterPro" id="IPR000398">
    <property type="entry name" value="Thymidylate_synthase"/>
</dbReference>
<keyword evidence="6" id="KW-1185">Reference proteome</keyword>
<keyword evidence="2" id="KW-0489">Methyltransferase</keyword>
<dbReference type="Proteomes" id="UP001500622">
    <property type="component" value="Unassembled WGS sequence"/>
</dbReference>
<evidence type="ECO:0000313" key="5">
    <source>
        <dbReference type="EMBL" id="GAA4421294.1"/>
    </source>
</evidence>
<dbReference type="EMBL" id="BAABGN010000005">
    <property type="protein sequence ID" value="GAA4421294.1"/>
    <property type="molecule type" value="Genomic_DNA"/>
</dbReference>
<dbReference type="RefSeq" id="WP_345215537.1">
    <property type="nucleotide sequence ID" value="NZ_BAABGN010000005.1"/>
</dbReference>
<evidence type="ECO:0000256" key="1">
    <source>
        <dbReference type="ARBA" id="ARBA00011947"/>
    </source>
</evidence>
<dbReference type="PANTHER" id="PTHR11548:SF9">
    <property type="entry name" value="THYMIDYLATE SYNTHASE"/>
    <property type="match status" value="1"/>
</dbReference>
<keyword evidence="3" id="KW-0808">Transferase</keyword>
<name>A0ABP8L2W3_9MICO</name>
<dbReference type="InterPro" id="IPR023451">
    <property type="entry name" value="Thymidate_synth/dCMP_Mease_dom"/>
</dbReference>
<gene>
    <name evidence="5" type="ORF">GCM10023169_14030</name>
</gene>
<protein>
    <recommendedName>
        <fullName evidence="1">thymidylate synthase</fullName>
        <ecNumber evidence="1">2.1.1.45</ecNumber>
    </recommendedName>
</protein>
<organism evidence="5 6">
    <name type="scientific">Georgenia halophila</name>
    <dbReference type="NCBI Taxonomy" id="620889"/>
    <lineage>
        <taxon>Bacteria</taxon>
        <taxon>Bacillati</taxon>
        <taxon>Actinomycetota</taxon>
        <taxon>Actinomycetes</taxon>
        <taxon>Micrococcales</taxon>
        <taxon>Bogoriellaceae</taxon>
        <taxon>Georgenia</taxon>
    </lineage>
</organism>
<dbReference type="CDD" id="cd00351">
    <property type="entry name" value="TS_Pyrimidine_HMase"/>
    <property type="match status" value="1"/>
</dbReference>
<accession>A0ABP8L2W3</accession>